<proteinExistence type="inferred from homology"/>
<dbReference type="Pfam" id="PF13359">
    <property type="entry name" value="DDE_Tnp_4"/>
    <property type="match status" value="1"/>
</dbReference>
<comment type="subcellular location">
    <subcellularLocation>
        <location evidence="2">Nucleus</location>
    </subcellularLocation>
</comment>
<dbReference type="Proteomes" id="UP000287651">
    <property type="component" value="Unassembled WGS sequence"/>
</dbReference>
<dbReference type="EMBL" id="AMZH03020801">
    <property type="protein sequence ID" value="RRT38845.1"/>
    <property type="molecule type" value="Genomic_DNA"/>
</dbReference>
<comment type="similarity">
    <text evidence="3">Belongs to the HARBI1 family.</text>
</comment>
<evidence type="ECO:0000313" key="11">
    <source>
        <dbReference type="Proteomes" id="UP000287651"/>
    </source>
</evidence>
<evidence type="ECO:0000256" key="3">
    <source>
        <dbReference type="ARBA" id="ARBA00006958"/>
    </source>
</evidence>
<feature type="compositionally biased region" description="Low complexity" evidence="8">
    <location>
        <begin position="178"/>
        <end position="195"/>
    </location>
</feature>
<dbReference type="InterPro" id="IPR045249">
    <property type="entry name" value="HARBI1-like"/>
</dbReference>
<evidence type="ECO:0000256" key="6">
    <source>
        <dbReference type="ARBA" id="ARBA00022801"/>
    </source>
</evidence>
<dbReference type="GO" id="GO:0004518">
    <property type="term" value="F:nuclease activity"/>
    <property type="evidence" value="ECO:0007669"/>
    <property type="project" value="UniProtKB-KW"/>
</dbReference>
<feature type="region of interest" description="Disordered" evidence="8">
    <location>
        <begin position="158"/>
        <end position="220"/>
    </location>
</feature>
<protein>
    <recommendedName>
        <fullName evidence="9">DDE Tnp4 domain-containing protein</fullName>
    </recommendedName>
</protein>
<dbReference type="PANTHER" id="PTHR22930">
    <property type="match status" value="1"/>
</dbReference>
<gene>
    <name evidence="10" type="ORF">B296_00056885</name>
</gene>
<feature type="region of interest" description="Disordered" evidence="8">
    <location>
        <begin position="73"/>
        <end position="109"/>
    </location>
</feature>
<sequence length="569" mass="63241">MTRVHGGGTVSILLHLRSVRLSLSSTAFRSKNSAVETTTKRCAGPCQRTLILVCSRPRGGLAADGPLDFEPRGDLKAEGNWTSPRTRVSEPRGLPFSFPEPGERDDPTALSFPRLITSLLVLEDSFMTAHRKPSAAAAPPLDDDLFSYYFSFFNDGTAPSAMDPNPGKRPRADDPSSSRHVVSKPSESSSPSPSSADEEDEELQRPELLPPQPQQQQRRVWVRDRSSDWWDRYNHPELPEVEFRRAFRMSRATFDFLCEELGSAVAKEDTALRAAIPVRQRVAVCVWRLATGEPLRLVSRRFGLGISTCHKLVLEVCAAIRNVLMPRSLAWPDSAGAAAAAARFEALSGIPNVVGAMYTTHFPVIAPRVSVAAYFNRRHTERNQKSSYTVTLQGVVDPDGIFTDVCIGWPGSMPDDQVLEKSAFYQRANSGLLNNQWIVGGAGHALLDWVLVPYTQANLTWAQHAFNEKVGAVQRVAKEAFARLKGRWGCLQKRTEVKLKDLPVVLGACCVLHNLCEMRKEEMEPELRFELLDDEMVAENSLRSLRAMHFRDSIAHNLFHHGLAGTSYL</sequence>
<evidence type="ECO:0000256" key="8">
    <source>
        <dbReference type="SAM" id="MobiDB-lite"/>
    </source>
</evidence>
<comment type="cofactor">
    <cofactor evidence="1">
        <name>a divalent metal cation</name>
        <dbReference type="ChEBI" id="CHEBI:60240"/>
    </cofactor>
</comment>
<name>A0A426XH88_ENSVE</name>
<keyword evidence="6" id="KW-0378">Hydrolase</keyword>
<dbReference type="GO" id="GO:0046872">
    <property type="term" value="F:metal ion binding"/>
    <property type="evidence" value="ECO:0007669"/>
    <property type="project" value="UniProtKB-KW"/>
</dbReference>
<dbReference type="InterPro" id="IPR027806">
    <property type="entry name" value="HARBI1_dom"/>
</dbReference>
<reference evidence="10 11" key="1">
    <citation type="journal article" date="2014" name="Agronomy (Basel)">
        <title>A Draft Genome Sequence for Ensete ventricosum, the Drought-Tolerant Tree Against Hunger.</title>
        <authorList>
            <person name="Harrison J."/>
            <person name="Moore K.A."/>
            <person name="Paszkiewicz K."/>
            <person name="Jones T."/>
            <person name="Grant M."/>
            <person name="Ambacheew D."/>
            <person name="Muzemil S."/>
            <person name="Studholme D.J."/>
        </authorList>
    </citation>
    <scope>NUCLEOTIDE SEQUENCE [LARGE SCALE GENOMIC DNA]</scope>
</reference>
<accession>A0A426XH88</accession>
<evidence type="ECO:0000256" key="4">
    <source>
        <dbReference type="ARBA" id="ARBA00022722"/>
    </source>
</evidence>
<comment type="caution">
    <text evidence="10">The sequence shown here is derived from an EMBL/GenBank/DDBJ whole genome shotgun (WGS) entry which is preliminary data.</text>
</comment>
<dbReference type="PANTHER" id="PTHR22930:SF270">
    <property type="entry name" value="OS01G0186900 PROTEIN"/>
    <property type="match status" value="1"/>
</dbReference>
<dbReference type="GO" id="GO:0005634">
    <property type="term" value="C:nucleus"/>
    <property type="evidence" value="ECO:0007669"/>
    <property type="project" value="UniProtKB-SubCell"/>
</dbReference>
<evidence type="ECO:0000256" key="2">
    <source>
        <dbReference type="ARBA" id="ARBA00004123"/>
    </source>
</evidence>
<evidence type="ECO:0000259" key="9">
    <source>
        <dbReference type="Pfam" id="PF13359"/>
    </source>
</evidence>
<evidence type="ECO:0000256" key="5">
    <source>
        <dbReference type="ARBA" id="ARBA00022723"/>
    </source>
</evidence>
<feature type="domain" description="DDE Tnp4" evidence="9">
    <location>
        <begin position="358"/>
        <end position="514"/>
    </location>
</feature>
<dbReference type="GO" id="GO:0016787">
    <property type="term" value="F:hydrolase activity"/>
    <property type="evidence" value="ECO:0007669"/>
    <property type="project" value="UniProtKB-KW"/>
</dbReference>
<evidence type="ECO:0000313" key="10">
    <source>
        <dbReference type="EMBL" id="RRT38845.1"/>
    </source>
</evidence>
<keyword evidence="7" id="KW-0539">Nucleus</keyword>
<organism evidence="10 11">
    <name type="scientific">Ensete ventricosum</name>
    <name type="common">Abyssinian banana</name>
    <name type="synonym">Musa ensete</name>
    <dbReference type="NCBI Taxonomy" id="4639"/>
    <lineage>
        <taxon>Eukaryota</taxon>
        <taxon>Viridiplantae</taxon>
        <taxon>Streptophyta</taxon>
        <taxon>Embryophyta</taxon>
        <taxon>Tracheophyta</taxon>
        <taxon>Spermatophyta</taxon>
        <taxon>Magnoliopsida</taxon>
        <taxon>Liliopsida</taxon>
        <taxon>Zingiberales</taxon>
        <taxon>Musaceae</taxon>
        <taxon>Ensete</taxon>
    </lineage>
</organism>
<dbReference type="AlphaFoldDB" id="A0A426XH88"/>
<keyword evidence="5" id="KW-0479">Metal-binding</keyword>
<evidence type="ECO:0000256" key="1">
    <source>
        <dbReference type="ARBA" id="ARBA00001968"/>
    </source>
</evidence>
<evidence type="ECO:0000256" key="7">
    <source>
        <dbReference type="ARBA" id="ARBA00023242"/>
    </source>
</evidence>
<keyword evidence="4" id="KW-0540">Nuclease</keyword>